<comment type="caution">
    <text evidence="1">The sequence shown here is derived from an EMBL/GenBank/DDBJ whole genome shotgun (WGS) entry which is preliminary data.</text>
</comment>
<keyword evidence="2" id="KW-1185">Reference proteome</keyword>
<evidence type="ECO:0008006" key="3">
    <source>
        <dbReference type="Google" id="ProtNLM"/>
    </source>
</evidence>
<dbReference type="RefSeq" id="WP_356674740.1">
    <property type="nucleotide sequence ID" value="NZ_JBEXEF010000211.1"/>
</dbReference>
<protein>
    <recommendedName>
        <fullName evidence="3">Secreted protein</fullName>
    </recommendedName>
</protein>
<reference evidence="1 2" key="1">
    <citation type="submission" date="2024-06" db="EMBL/GenBank/DDBJ databases">
        <title>The Natural Products Discovery Center: Release of the First 8490 Sequenced Strains for Exploring Actinobacteria Biosynthetic Diversity.</title>
        <authorList>
            <person name="Kalkreuter E."/>
            <person name="Kautsar S.A."/>
            <person name="Yang D."/>
            <person name="Bader C.D."/>
            <person name="Teijaro C.N."/>
            <person name="Fluegel L."/>
            <person name="Davis C.M."/>
            <person name="Simpson J.R."/>
            <person name="Lauterbach L."/>
            <person name="Steele A.D."/>
            <person name="Gui C."/>
            <person name="Meng S."/>
            <person name="Li G."/>
            <person name="Viehrig K."/>
            <person name="Ye F."/>
            <person name="Su P."/>
            <person name="Kiefer A.F."/>
            <person name="Nichols A."/>
            <person name="Cepeda A.J."/>
            <person name="Yan W."/>
            <person name="Fan B."/>
            <person name="Jiang Y."/>
            <person name="Adhikari A."/>
            <person name="Zheng C.-J."/>
            <person name="Schuster L."/>
            <person name="Cowan T.M."/>
            <person name="Smanski M.J."/>
            <person name="Chevrette M.G."/>
            <person name="De Carvalho L.P.S."/>
            <person name="Shen B."/>
        </authorList>
    </citation>
    <scope>NUCLEOTIDE SEQUENCE [LARGE SCALE GENOMIC DNA]</scope>
    <source>
        <strain evidence="1 2">NPDC005137</strain>
    </source>
</reference>
<proteinExistence type="predicted"/>
<dbReference type="Proteomes" id="UP001550044">
    <property type="component" value="Unassembled WGS sequence"/>
</dbReference>
<accession>A0ABV2UMK9</accession>
<gene>
    <name evidence="1" type="ORF">ABZV61_41810</name>
</gene>
<name>A0ABV2UMK9_9ACTN</name>
<organism evidence="1 2">
    <name type="scientific">Streptomyces sp. 900116325</name>
    <dbReference type="NCBI Taxonomy" id="3154295"/>
    <lineage>
        <taxon>Bacteria</taxon>
        <taxon>Bacillati</taxon>
        <taxon>Actinomycetota</taxon>
        <taxon>Actinomycetes</taxon>
        <taxon>Kitasatosporales</taxon>
        <taxon>Streptomycetaceae</taxon>
        <taxon>Streptomyces</taxon>
    </lineage>
</organism>
<dbReference type="EMBL" id="JBEXIP010000087">
    <property type="protein sequence ID" value="MET8439088.1"/>
    <property type="molecule type" value="Genomic_DNA"/>
</dbReference>
<evidence type="ECO:0000313" key="1">
    <source>
        <dbReference type="EMBL" id="MET8439088.1"/>
    </source>
</evidence>
<evidence type="ECO:0000313" key="2">
    <source>
        <dbReference type="Proteomes" id="UP001550044"/>
    </source>
</evidence>
<sequence length="128" mass="14378">MRARTIPLTLRWYLLLWRGGSRFAAGPVRVYEENRPRSVGGTLSFAGYTIGLARLGTAPCGATRAWYRGCGRFSLGGWRTGRTVPFSTGWVKTGCRRAGVLLTISSRTVYVTRMWTGAEYREHLEQSR</sequence>